<keyword evidence="2" id="KW-0479">Metal-binding</keyword>
<organism evidence="6">
    <name type="scientific">anaerobic digester metagenome</name>
    <dbReference type="NCBI Taxonomy" id="1263854"/>
    <lineage>
        <taxon>unclassified sequences</taxon>
        <taxon>metagenomes</taxon>
        <taxon>ecological metagenomes</taxon>
    </lineage>
</organism>
<protein>
    <recommendedName>
        <fullName evidence="7">Carbohydrate deacetylase</fullName>
    </recommendedName>
</protein>
<dbReference type="PANTHER" id="PTHR31609">
    <property type="entry name" value="YDJC DEACETYLASE FAMILY MEMBER"/>
    <property type="match status" value="1"/>
</dbReference>
<reference evidence="6" key="1">
    <citation type="submission" date="2019-03" db="EMBL/GenBank/DDBJ databases">
        <authorList>
            <person name="Hao L."/>
        </authorList>
    </citation>
    <scope>NUCLEOTIDE SEQUENCE</scope>
</reference>
<dbReference type="EMBL" id="CAADRM010000103">
    <property type="protein sequence ID" value="VFU15164.1"/>
    <property type="molecule type" value="Genomic_DNA"/>
</dbReference>
<dbReference type="Pfam" id="PF04794">
    <property type="entry name" value="YdjC"/>
    <property type="match status" value="1"/>
</dbReference>
<evidence type="ECO:0000256" key="4">
    <source>
        <dbReference type="ARBA" id="ARBA00022842"/>
    </source>
</evidence>
<evidence type="ECO:0000256" key="2">
    <source>
        <dbReference type="ARBA" id="ARBA00022723"/>
    </source>
</evidence>
<dbReference type="PANTHER" id="PTHR31609:SF1">
    <property type="entry name" value="CARBOHYDRATE DEACETYLASE"/>
    <property type="match status" value="1"/>
</dbReference>
<dbReference type="Gene3D" id="3.20.20.370">
    <property type="entry name" value="Glycoside hydrolase/deacetylase"/>
    <property type="match status" value="1"/>
</dbReference>
<dbReference type="SUPFAM" id="SSF88713">
    <property type="entry name" value="Glycoside hydrolase/deacetylase"/>
    <property type="match status" value="1"/>
</dbReference>
<keyword evidence="3" id="KW-0378">Hydrolase</keyword>
<dbReference type="AlphaFoldDB" id="A0A485M1L7"/>
<evidence type="ECO:0008006" key="7">
    <source>
        <dbReference type="Google" id="ProtNLM"/>
    </source>
</evidence>
<dbReference type="GO" id="GO:0019213">
    <property type="term" value="F:deacetylase activity"/>
    <property type="evidence" value="ECO:0007669"/>
    <property type="project" value="TreeGrafter"/>
</dbReference>
<sequence length="255" mass="28614">MRHPVIVNADDLGLSREINEGIFAGLAQGVISDVSVLIDAPYALDAAERLRDTGFLCVGLHILLDGYLGWSSPGRERFSRVELMDFLQDPAFLARCRGEARRQIEKFLAQGLTISHIDTHHHVHGFYPIFSELMALVKEYRIPAVRYSRTGYTLTTREPIPFDPSLYKRMEERLEGEGVFFCRTMVEGAGRIGEITMFPAELVVHPARGGDPWREHEMQTLFSDEFASTIQRCNIGLVSFQDLVDTDQAPGSGPS</sequence>
<dbReference type="InterPro" id="IPR006879">
    <property type="entry name" value="YdjC-like"/>
</dbReference>
<evidence type="ECO:0000256" key="3">
    <source>
        <dbReference type="ARBA" id="ARBA00022801"/>
    </source>
</evidence>
<dbReference type="GO" id="GO:0046872">
    <property type="term" value="F:metal ion binding"/>
    <property type="evidence" value="ECO:0007669"/>
    <property type="project" value="UniProtKB-KW"/>
</dbReference>
<evidence type="ECO:0000256" key="1">
    <source>
        <dbReference type="ARBA" id="ARBA00001946"/>
    </source>
</evidence>
<evidence type="ECO:0000313" key="6">
    <source>
        <dbReference type="EMBL" id="VFU15164.1"/>
    </source>
</evidence>
<keyword evidence="4" id="KW-0460">Magnesium</keyword>
<accession>A0A485M1L7</accession>
<dbReference type="InterPro" id="IPR011330">
    <property type="entry name" value="Glyco_hydro/deAcase_b/a-brl"/>
</dbReference>
<dbReference type="GO" id="GO:0016787">
    <property type="term" value="F:hydrolase activity"/>
    <property type="evidence" value="ECO:0007669"/>
    <property type="project" value="UniProtKB-KW"/>
</dbReference>
<proteinExistence type="predicted"/>
<keyword evidence="5" id="KW-0119">Carbohydrate metabolism</keyword>
<dbReference type="GO" id="GO:0005975">
    <property type="term" value="P:carbohydrate metabolic process"/>
    <property type="evidence" value="ECO:0007669"/>
    <property type="project" value="InterPro"/>
</dbReference>
<evidence type="ECO:0000256" key="5">
    <source>
        <dbReference type="ARBA" id="ARBA00023277"/>
    </source>
</evidence>
<comment type="cofactor">
    <cofactor evidence="1">
        <name>Mg(2+)</name>
        <dbReference type="ChEBI" id="CHEBI:18420"/>
    </cofactor>
</comment>
<name>A0A485M1L7_9ZZZZ</name>
<gene>
    <name evidence="6" type="ORF">SCFA_40042</name>
</gene>